<proteinExistence type="predicted"/>
<accession>A0ABU3BVC5</accession>
<keyword evidence="1" id="KW-0812">Transmembrane</keyword>
<evidence type="ECO:0000313" key="4">
    <source>
        <dbReference type="Proteomes" id="UP001267426"/>
    </source>
</evidence>
<evidence type="ECO:0000256" key="1">
    <source>
        <dbReference type="SAM" id="Phobius"/>
    </source>
</evidence>
<evidence type="ECO:0000313" key="3">
    <source>
        <dbReference type="EMBL" id="MDT0633239.1"/>
    </source>
</evidence>
<name>A0ABU3BVC5_9BACT</name>
<reference evidence="3 4" key="1">
    <citation type="submission" date="2023-09" db="EMBL/GenBank/DDBJ databases">
        <authorList>
            <person name="Rey-Velasco X."/>
        </authorList>
    </citation>
    <scope>NUCLEOTIDE SEQUENCE [LARGE SCALE GENOMIC DNA]</scope>
    <source>
        <strain evidence="3 4">F394</strain>
    </source>
</reference>
<dbReference type="Pfam" id="PF01578">
    <property type="entry name" value="Cytochrom_C_asm"/>
    <property type="match status" value="1"/>
</dbReference>
<keyword evidence="1" id="KW-1133">Transmembrane helix</keyword>
<feature type="transmembrane region" description="Helical" evidence="1">
    <location>
        <begin position="12"/>
        <end position="34"/>
    </location>
</feature>
<organism evidence="3 4">
    <name type="scientific">Rubrivirga litoralis</name>
    <dbReference type="NCBI Taxonomy" id="3075598"/>
    <lineage>
        <taxon>Bacteria</taxon>
        <taxon>Pseudomonadati</taxon>
        <taxon>Rhodothermota</taxon>
        <taxon>Rhodothermia</taxon>
        <taxon>Rhodothermales</taxon>
        <taxon>Rubricoccaceae</taxon>
        <taxon>Rubrivirga</taxon>
    </lineage>
</organism>
<sequence length="247" mass="27407">MDRDLALPRYGLVYRLFGVVAAVWVTVVLVLGIAAPVTNLPILEQTARNLYFHVPMWFVLYAGAVAGAWHAGRYLATGREVHDVRSEAAWRVSTAAGVIALVTGILWARFTWYVGTNIWWNGDPRQTMVAVQLLISGAYFVLRGQIDRPRTRARLSAVYALFATATMPFLTYVLPRRLASLHPGAEGNPAFSQMDIAPQMRWVFYAAAAGFLMLAWWIYTQRVRARVAELRVERGGADAAPALAVVS</sequence>
<keyword evidence="4" id="KW-1185">Reference proteome</keyword>
<dbReference type="InterPro" id="IPR002541">
    <property type="entry name" value="Cyt_c_assembly"/>
</dbReference>
<feature type="transmembrane region" description="Helical" evidence="1">
    <location>
        <begin position="202"/>
        <end position="219"/>
    </location>
</feature>
<keyword evidence="1" id="KW-0472">Membrane</keyword>
<comment type="caution">
    <text evidence="3">The sequence shown here is derived from an EMBL/GenBank/DDBJ whole genome shotgun (WGS) entry which is preliminary data.</text>
</comment>
<feature type="transmembrane region" description="Helical" evidence="1">
    <location>
        <begin position="88"/>
        <end position="107"/>
    </location>
</feature>
<dbReference type="Proteomes" id="UP001267426">
    <property type="component" value="Unassembled WGS sequence"/>
</dbReference>
<gene>
    <name evidence="3" type="ORF">RM540_15900</name>
</gene>
<feature type="transmembrane region" description="Helical" evidence="1">
    <location>
        <begin position="127"/>
        <end position="144"/>
    </location>
</feature>
<feature type="transmembrane region" description="Helical" evidence="1">
    <location>
        <begin position="54"/>
        <end position="76"/>
    </location>
</feature>
<evidence type="ECO:0000259" key="2">
    <source>
        <dbReference type="Pfam" id="PF01578"/>
    </source>
</evidence>
<feature type="domain" description="Cytochrome c assembly protein" evidence="2">
    <location>
        <begin position="14"/>
        <end position="173"/>
    </location>
</feature>
<protein>
    <submittedName>
        <fullName evidence="3">Cytochrome C assembly protein</fullName>
    </submittedName>
</protein>
<dbReference type="EMBL" id="JAVRHT010000064">
    <property type="protein sequence ID" value="MDT0633239.1"/>
    <property type="molecule type" value="Genomic_DNA"/>
</dbReference>
<feature type="transmembrane region" description="Helical" evidence="1">
    <location>
        <begin position="156"/>
        <end position="174"/>
    </location>
</feature>
<dbReference type="RefSeq" id="WP_311665939.1">
    <property type="nucleotide sequence ID" value="NZ_JAVRHT010000064.1"/>
</dbReference>